<keyword evidence="3 5" id="KW-0378">Hydrolase</keyword>
<dbReference type="SMART" id="SM00642">
    <property type="entry name" value="Aamy"/>
    <property type="match status" value="1"/>
</dbReference>
<dbReference type="Proteomes" id="UP001610063">
    <property type="component" value="Unassembled WGS sequence"/>
</dbReference>
<proteinExistence type="inferred from homology"/>
<dbReference type="RefSeq" id="WP_395416029.1">
    <property type="nucleotide sequence ID" value="NZ_JBIPKE010000011.1"/>
</dbReference>
<dbReference type="Pfam" id="PF00128">
    <property type="entry name" value="Alpha-amylase"/>
    <property type="match status" value="1"/>
</dbReference>
<name>A0ABW7N5F3_9BACT</name>
<dbReference type="InterPro" id="IPR006047">
    <property type="entry name" value="GH13_cat_dom"/>
</dbReference>
<sequence>MYKALFTILITLGGLGCSEKPTSEAIEQPPVFKWENATIYFLLTDRFYNGNPENDTNYGREPDGAVLRSFMGGDLQGITMKIEEGYFDDLGVDAIWFNPPVEQIHGYVDEGTGKTYGYHGYWARDWTAIDPNFGTMEDLKSLVKVAHEHGIRILMDVVVNHTGPVTPEDSQWPDAWVRTTPQCTYTDAASTIACTLVENLPDILTDSDEEVALPDFLVEKWTQEGRLEEEVAELDAFFERTGYPRAPRFYIMKWLTDYVREMGIDGYRVDTAKHTEASIWGELYKLASEAFKDWKSTSPAEVLDDEDFFMVGEVYGYGIQNGQDYFYNAEDSVNFFENGFKSLINFSMKGDAGRVPEEVFSYYANQLSTVLSGYTVLNYVSSHDDGGPFDRERTNGYLAGTMLMLTPGQAQIYYGDETSRPLQAEGAQGDANLRTMMNWADLDTPEIQGLLSHWQRLGQFRKDHVAVGAGKHQLMNGTPYTFSRTYSDGAASDRVIVVMDNDGSAVNSRGIFGDGERVTNYYTGETTEVANGEISFEEGVGLLLIGRRP</sequence>
<accession>A0ABW7N5F3</accession>
<feature type="domain" description="Glycosyl hydrolase family 13 catalytic" evidence="4">
    <location>
        <begin position="41"/>
        <end position="461"/>
    </location>
</feature>
<dbReference type="PRINTS" id="PR00110">
    <property type="entry name" value="ALPHAAMYLASE"/>
</dbReference>
<dbReference type="GO" id="GO:0016787">
    <property type="term" value="F:hydrolase activity"/>
    <property type="evidence" value="ECO:0007669"/>
    <property type="project" value="UniProtKB-KW"/>
</dbReference>
<comment type="catalytic activity">
    <reaction evidence="3">
        <text>Endohydrolysis of (1-&gt;4)-alpha-D-glucosidic linkages in polysaccharides containing three or more (1-&gt;4)-alpha-linked D-glucose units.</text>
        <dbReference type="EC" id="3.2.1.1"/>
    </reaction>
</comment>
<gene>
    <name evidence="5" type="ORF">ACHKAR_02465</name>
</gene>
<evidence type="ECO:0000256" key="3">
    <source>
        <dbReference type="RuleBase" id="RU361134"/>
    </source>
</evidence>
<dbReference type="InterPro" id="IPR017853">
    <property type="entry name" value="GH"/>
</dbReference>
<dbReference type="EMBL" id="JBIPKE010000011">
    <property type="protein sequence ID" value="MFH6982280.1"/>
    <property type="molecule type" value="Genomic_DNA"/>
</dbReference>
<dbReference type="SUPFAM" id="SSF51445">
    <property type="entry name" value="(Trans)glycosidases"/>
    <property type="match status" value="1"/>
</dbReference>
<comment type="similarity">
    <text evidence="1 2">Belongs to the glycosyl hydrolase 13 family.</text>
</comment>
<dbReference type="EC" id="3.2.1.1" evidence="3"/>
<dbReference type="Gene3D" id="3.20.20.80">
    <property type="entry name" value="Glycosidases"/>
    <property type="match status" value="1"/>
</dbReference>
<evidence type="ECO:0000313" key="6">
    <source>
        <dbReference type="Proteomes" id="UP001610063"/>
    </source>
</evidence>
<evidence type="ECO:0000256" key="2">
    <source>
        <dbReference type="RuleBase" id="RU003615"/>
    </source>
</evidence>
<dbReference type="PANTHER" id="PTHR10357:SF209">
    <property type="entry name" value="PERIPLASMIC ALPHA-AMYLASE"/>
    <property type="match status" value="1"/>
</dbReference>
<keyword evidence="3" id="KW-0326">Glycosidase</keyword>
<dbReference type="PROSITE" id="PS51257">
    <property type="entry name" value="PROKAR_LIPOPROTEIN"/>
    <property type="match status" value="1"/>
</dbReference>
<dbReference type="InterPro" id="IPR006046">
    <property type="entry name" value="Alpha_amylase"/>
</dbReference>
<evidence type="ECO:0000256" key="1">
    <source>
        <dbReference type="ARBA" id="ARBA00008061"/>
    </source>
</evidence>
<dbReference type="PANTHER" id="PTHR10357">
    <property type="entry name" value="ALPHA-AMYLASE FAMILY MEMBER"/>
    <property type="match status" value="1"/>
</dbReference>
<reference evidence="5 6" key="1">
    <citation type="journal article" date="2013" name="Int. J. Syst. Evol. Microbiol.">
        <title>Marinoscillum luteum sp. nov., isolated from marine sediment.</title>
        <authorList>
            <person name="Cha I.T."/>
            <person name="Park S.J."/>
            <person name="Kim S.J."/>
            <person name="Kim J.G."/>
            <person name="Jung M.Y."/>
            <person name="Shin K.S."/>
            <person name="Kwon K.K."/>
            <person name="Yang S.H."/>
            <person name="Seo Y.S."/>
            <person name="Rhee S.K."/>
        </authorList>
    </citation>
    <scope>NUCLEOTIDE SEQUENCE [LARGE SCALE GENOMIC DNA]</scope>
    <source>
        <strain evidence="5 6">KCTC 23939</strain>
    </source>
</reference>
<evidence type="ECO:0000259" key="4">
    <source>
        <dbReference type="SMART" id="SM00642"/>
    </source>
</evidence>
<keyword evidence="6" id="KW-1185">Reference proteome</keyword>
<organism evidence="5 6">
    <name type="scientific">Marinoscillum luteum</name>
    <dbReference type="NCBI Taxonomy" id="861051"/>
    <lineage>
        <taxon>Bacteria</taxon>
        <taxon>Pseudomonadati</taxon>
        <taxon>Bacteroidota</taxon>
        <taxon>Cytophagia</taxon>
        <taxon>Cytophagales</taxon>
        <taxon>Reichenbachiellaceae</taxon>
        <taxon>Marinoscillum</taxon>
    </lineage>
</organism>
<keyword evidence="3" id="KW-0119">Carbohydrate metabolism</keyword>
<evidence type="ECO:0000313" key="5">
    <source>
        <dbReference type="EMBL" id="MFH6982280.1"/>
    </source>
</evidence>
<protein>
    <recommendedName>
        <fullName evidence="3">Alpha-amylase</fullName>
        <ecNumber evidence="3">3.2.1.1</ecNumber>
    </recommendedName>
</protein>
<comment type="caution">
    <text evidence="5">The sequence shown here is derived from an EMBL/GenBank/DDBJ whole genome shotgun (WGS) entry which is preliminary data.</text>
</comment>